<accession>A0A0F9Z6D3</accession>
<evidence type="ECO:0000259" key="1">
    <source>
        <dbReference type="PROSITE" id="PS51471"/>
    </source>
</evidence>
<sequence length="312" mass="34178">MAGQVPTLDIRRLESDGALFVEQLGAAYAEFGFCGIRGHGIPDTVISNCYQVIKSFFALPLADKQRYHQPGLGGARGYTGFGIETARDSRHPDLKEFWHVGPEAGPTPPHPSLYPNCWPVEVPGFRAASLALYKALRQLGERVLQALALYLGEDQNYFADKICYGNSILRPIHYPPVSGSSGGSIRSGRHEDINLITLLVGASEPGLEILRADGSWLPVTTDGDAIVVNIGDMLQRLSNNVLPSTTHRVINPDGEAAQHSRYSIPFFLHPNPDFVISTLPCCVSVERPDRYPDSICANEYLLQRLAEIGLLK</sequence>
<dbReference type="Gene3D" id="2.60.120.330">
    <property type="entry name" value="B-lactam Antibiotic, Isopenicillin N Synthase, Chain"/>
    <property type="match status" value="1"/>
</dbReference>
<dbReference type="InterPro" id="IPR027443">
    <property type="entry name" value="IPNS-like_sf"/>
</dbReference>
<reference evidence="2" key="1">
    <citation type="journal article" date="2015" name="Nature">
        <title>Complex archaea that bridge the gap between prokaryotes and eukaryotes.</title>
        <authorList>
            <person name="Spang A."/>
            <person name="Saw J.H."/>
            <person name="Jorgensen S.L."/>
            <person name="Zaremba-Niedzwiedzka K."/>
            <person name="Martijn J."/>
            <person name="Lind A.E."/>
            <person name="van Eijk R."/>
            <person name="Schleper C."/>
            <person name="Guy L."/>
            <person name="Ettema T.J."/>
        </authorList>
    </citation>
    <scope>NUCLEOTIDE SEQUENCE</scope>
</reference>
<proteinExistence type="predicted"/>
<organism evidence="2">
    <name type="scientific">marine sediment metagenome</name>
    <dbReference type="NCBI Taxonomy" id="412755"/>
    <lineage>
        <taxon>unclassified sequences</taxon>
        <taxon>metagenomes</taxon>
        <taxon>ecological metagenomes</taxon>
    </lineage>
</organism>
<evidence type="ECO:0000313" key="2">
    <source>
        <dbReference type="EMBL" id="KKO12894.1"/>
    </source>
</evidence>
<dbReference type="EMBL" id="LAZR01000001">
    <property type="protein sequence ID" value="KKO12894.1"/>
    <property type="molecule type" value="Genomic_DNA"/>
</dbReference>
<feature type="domain" description="Fe2OG dioxygenase" evidence="1">
    <location>
        <begin position="164"/>
        <end position="270"/>
    </location>
</feature>
<gene>
    <name evidence="2" type="ORF">LCGC14_0009110</name>
</gene>
<comment type="caution">
    <text evidence="2">The sequence shown here is derived from an EMBL/GenBank/DDBJ whole genome shotgun (WGS) entry which is preliminary data.</text>
</comment>
<dbReference type="Pfam" id="PF14226">
    <property type="entry name" value="DIOX_N"/>
    <property type="match status" value="1"/>
</dbReference>
<dbReference type="SUPFAM" id="SSF51197">
    <property type="entry name" value="Clavaminate synthase-like"/>
    <property type="match status" value="1"/>
</dbReference>
<dbReference type="Pfam" id="PF03171">
    <property type="entry name" value="2OG-FeII_Oxy"/>
    <property type="match status" value="1"/>
</dbReference>
<dbReference type="PRINTS" id="PR00682">
    <property type="entry name" value="IPNSYNTHASE"/>
</dbReference>
<protein>
    <recommendedName>
        <fullName evidence="1">Fe2OG dioxygenase domain-containing protein</fullName>
    </recommendedName>
</protein>
<dbReference type="InterPro" id="IPR044861">
    <property type="entry name" value="IPNS-like_FE2OG_OXY"/>
</dbReference>
<dbReference type="InterPro" id="IPR050231">
    <property type="entry name" value="Iron_ascorbate_oxido_reductase"/>
</dbReference>
<dbReference type="PANTHER" id="PTHR47990">
    <property type="entry name" value="2-OXOGLUTARATE (2OG) AND FE(II)-DEPENDENT OXYGENASE SUPERFAMILY PROTEIN-RELATED"/>
    <property type="match status" value="1"/>
</dbReference>
<name>A0A0F9Z6D3_9ZZZZ</name>
<dbReference type="InterPro" id="IPR005123">
    <property type="entry name" value="Oxoglu/Fe-dep_dioxygenase_dom"/>
</dbReference>
<dbReference type="AlphaFoldDB" id="A0A0F9Z6D3"/>
<dbReference type="PROSITE" id="PS51471">
    <property type="entry name" value="FE2OG_OXY"/>
    <property type="match status" value="1"/>
</dbReference>
<dbReference type="InterPro" id="IPR026992">
    <property type="entry name" value="DIOX_N"/>
</dbReference>